<proteinExistence type="predicted"/>
<sequence>MAHGRVWRASAGIVATAALTGCLDRNPDFMEPTLPTASGSGGASMSTGDPTPDPETTSQGTTGSPTGTEGSTSTLGTSDPLTTNPTTNPTTMQLGVCGDGELTPDEECDNGPDNADNAACTSGCTLAKCGDGLIQNYENYDEYCEDLNDDPADGCVECFVPHVCHEVLSRAPGSPTGIYMLQPDAKGPLVPVYCDMTLKGGAWTRVERSPFGDPIGLALFKDFEVNINDPENPRYRMSRAALDVVQQHSNDMWIECGGTDHLWTDSDNLFAGEAMGDSCFNFDKVVYIEAQLGAVKKAPIELCTGFTGVNDGECPGAWRVDESEQMSCGLSLVPWDSEPITVLDSDVFAVDPKVSDPNTDCHKPGAIRSIYLR</sequence>
<name>A0ABY7HF77_9BACT</name>
<keyword evidence="3" id="KW-1185">Reference proteome</keyword>
<feature type="region of interest" description="Disordered" evidence="1">
    <location>
        <begin position="30"/>
        <end position="98"/>
    </location>
</feature>
<dbReference type="EMBL" id="CP114040">
    <property type="protein sequence ID" value="WAS97788.1"/>
    <property type="molecule type" value="Genomic_DNA"/>
</dbReference>
<dbReference type="NCBIfam" id="NF040941">
    <property type="entry name" value="GGGWT_bact"/>
    <property type="match status" value="1"/>
</dbReference>
<evidence type="ECO:0000256" key="1">
    <source>
        <dbReference type="SAM" id="MobiDB-lite"/>
    </source>
</evidence>
<evidence type="ECO:0000313" key="3">
    <source>
        <dbReference type="Proteomes" id="UP001164459"/>
    </source>
</evidence>
<feature type="compositionally biased region" description="Low complexity" evidence="1">
    <location>
        <begin position="56"/>
        <end position="91"/>
    </location>
</feature>
<dbReference type="InterPro" id="IPR036056">
    <property type="entry name" value="Fibrinogen-like_C"/>
</dbReference>
<evidence type="ECO:0000313" key="2">
    <source>
        <dbReference type="EMBL" id="WAS97788.1"/>
    </source>
</evidence>
<dbReference type="Proteomes" id="UP001164459">
    <property type="component" value="Chromosome"/>
</dbReference>
<gene>
    <name evidence="2" type="ORF">O0S08_16725</name>
</gene>
<organism evidence="2 3">
    <name type="scientific">Nannocystis punicea</name>
    <dbReference type="NCBI Taxonomy" id="2995304"/>
    <lineage>
        <taxon>Bacteria</taxon>
        <taxon>Pseudomonadati</taxon>
        <taxon>Myxococcota</taxon>
        <taxon>Polyangia</taxon>
        <taxon>Nannocystales</taxon>
        <taxon>Nannocystaceae</taxon>
        <taxon>Nannocystis</taxon>
    </lineage>
</organism>
<accession>A0ABY7HF77</accession>
<dbReference type="PROSITE" id="PS51257">
    <property type="entry name" value="PROKAR_LIPOPROTEIN"/>
    <property type="match status" value="1"/>
</dbReference>
<reference evidence="2" key="1">
    <citation type="submission" date="2022-11" db="EMBL/GenBank/DDBJ databases">
        <title>Minimal conservation of predation-associated metabolite biosynthetic gene clusters underscores biosynthetic potential of Myxococcota including descriptions for ten novel species: Archangium lansinium sp. nov., Myxococcus landrumus sp. nov., Nannocystis bai.</title>
        <authorList>
            <person name="Ahearne A."/>
            <person name="Stevens C."/>
            <person name="Dowd S."/>
        </authorList>
    </citation>
    <scope>NUCLEOTIDE SEQUENCE</scope>
    <source>
        <strain evidence="2">Fl3</strain>
    </source>
</reference>
<dbReference type="Gene3D" id="3.90.215.10">
    <property type="entry name" value="Gamma Fibrinogen, chain A, domain 1"/>
    <property type="match status" value="1"/>
</dbReference>
<dbReference type="SUPFAM" id="SSF56496">
    <property type="entry name" value="Fibrinogen C-terminal domain-like"/>
    <property type="match status" value="1"/>
</dbReference>
<dbReference type="RefSeq" id="WP_269040155.1">
    <property type="nucleotide sequence ID" value="NZ_CP114040.1"/>
</dbReference>
<dbReference type="InterPro" id="IPR014716">
    <property type="entry name" value="Fibrinogen_a/b/g_C_1"/>
</dbReference>
<protein>
    <submittedName>
        <fullName evidence="2">Fibrinogen-like YCDxxxxGGGW domain-containing protein</fullName>
    </submittedName>
</protein>